<sequence length="103" mass="12259">MLQFNKFKVWLQYLPYTLVNLELKAVWLSENQAQPLLTFQTDRDESTGENVLTCFLLPQLSYTQQPESSVSRDRDSDDENWEQKENSRTHSVKFTEEMHEVKE</sequence>
<feature type="compositionally biased region" description="Basic and acidic residues" evidence="1">
    <location>
        <begin position="70"/>
        <end position="103"/>
    </location>
</feature>
<dbReference type="GO" id="GO:0005912">
    <property type="term" value="C:adherens junction"/>
    <property type="evidence" value="ECO:0007669"/>
    <property type="project" value="TreeGrafter"/>
</dbReference>
<dbReference type="GO" id="GO:0045197">
    <property type="term" value="P:establishment or maintenance of epithelial cell apical/basal polarity"/>
    <property type="evidence" value="ECO:0007669"/>
    <property type="project" value="TreeGrafter"/>
</dbReference>
<comment type="caution">
    <text evidence="2">The sequence shown here is derived from an EMBL/GenBank/DDBJ whole genome shotgun (WGS) entry which is preliminary data.</text>
</comment>
<dbReference type="PANTHER" id="PTHR23119:SF44">
    <property type="entry name" value="PROTEIN LAP4"/>
    <property type="match status" value="1"/>
</dbReference>
<feature type="non-terminal residue" evidence="2">
    <location>
        <position position="1"/>
    </location>
</feature>
<dbReference type="PANTHER" id="PTHR23119">
    <property type="entry name" value="DISCS LARGE"/>
    <property type="match status" value="1"/>
</dbReference>
<evidence type="ECO:0000256" key="1">
    <source>
        <dbReference type="SAM" id="MobiDB-lite"/>
    </source>
</evidence>
<dbReference type="GO" id="GO:0016323">
    <property type="term" value="C:basolateral plasma membrane"/>
    <property type="evidence" value="ECO:0007669"/>
    <property type="project" value="TreeGrafter"/>
</dbReference>
<protein>
    <submittedName>
        <fullName evidence="2">Uncharacterized protein</fullName>
    </submittedName>
</protein>
<reference evidence="2" key="1">
    <citation type="journal article" date="2021" name="G3 (Bethesda)">
        <title>Genome and transcriptome analysis of the beet armyworm Spodoptera exigua reveals targets for pest control. .</title>
        <authorList>
            <person name="Simon S."/>
            <person name="Breeschoten T."/>
            <person name="Jansen H.J."/>
            <person name="Dirks R.P."/>
            <person name="Schranz M.E."/>
            <person name="Ros V.I.D."/>
        </authorList>
    </citation>
    <scope>NUCLEOTIDE SEQUENCE</scope>
    <source>
        <strain evidence="2">TB_SE_WUR_2020</strain>
    </source>
</reference>
<evidence type="ECO:0000313" key="2">
    <source>
        <dbReference type="EMBL" id="KAH9639429.1"/>
    </source>
</evidence>
<dbReference type="GO" id="GO:0045211">
    <property type="term" value="C:postsynaptic membrane"/>
    <property type="evidence" value="ECO:0007669"/>
    <property type="project" value="TreeGrafter"/>
</dbReference>
<evidence type="ECO:0000313" key="3">
    <source>
        <dbReference type="Proteomes" id="UP000814243"/>
    </source>
</evidence>
<dbReference type="InterPro" id="IPR050614">
    <property type="entry name" value="Synaptic_Scaffolding_LAP-MAGUK"/>
</dbReference>
<dbReference type="AlphaFoldDB" id="A0A922MN58"/>
<dbReference type="GO" id="GO:0098887">
    <property type="term" value="P:neurotransmitter receptor transport, endosome to postsynaptic membrane"/>
    <property type="evidence" value="ECO:0007669"/>
    <property type="project" value="TreeGrafter"/>
</dbReference>
<accession>A0A922MN58</accession>
<dbReference type="Proteomes" id="UP000814243">
    <property type="component" value="Unassembled WGS sequence"/>
</dbReference>
<proteinExistence type="predicted"/>
<name>A0A922MN58_SPOEX</name>
<dbReference type="EMBL" id="JACEFF010000343">
    <property type="protein sequence ID" value="KAH9639429.1"/>
    <property type="molecule type" value="Genomic_DNA"/>
</dbReference>
<dbReference type="GO" id="GO:0043113">
    <property type="term" value="P:receptor clustering"/>
    <property type="evidence" value="ECO:0007669"/>
    <property type="project" value="TreeGrafter"/>
</dbReference>
<gene>
    <name evidence="2" type="ORF">HF086_002118</name>
</gene>
<dbReference type="GO" id="GO:0014069">
    <property type="term" value="C:postsynaptic density"/>
    <property type="evidence" value="ECO:0007669"/>
    <property type="project" value="TreeGrafter"/>
</dbReference>
<dbReference type="GO" id="GO:0019901">
    <property type="term" value="F:protein kinase binding"/>
    <property type="evidence" value="ECO:0007669"/>
    <property type="project" value="TreeGrafter"/>
</dbReference>
<organism evidence="2 3">
    <name type="scientific">Spodoptera exigua</name>
    <name type="common">Beet armyworm</name>
    <name type="synonym">Noctua fulgens</name>
    <dbReference type="NCBI Taxonomy" id="7107"/>
    <lineage>
        <taxon>Eukaryota</taxon>
        <taxon>Metazoa</taxon>
        <taxon>Ecdysozoa</taxon>
        <taxon>Arthropoda</taxon>
        <taxon>Hexapoda</taxon>
        <taxon>Insecta</taxon>
        <taxon>Pterygota</taxon>
        <taxon>Neoptera</taxon>
        <taxon>Endopterygota</taxon>
        <taxon>Lepidoptera</taxon>
        <taxon>Glossata</taxon>
        <taxon>Ditrysia</taxon>
        <taxon>Noctuoidea</taxon>
        <taxon>Noctuidae</taxon>
        <taxon>Amphipyrinae</taxon>
        <taxon>Spodoptera</taxon>
    </lineage>
</organism>
<feature type="region of interest" description="Disordered" evidence="1">
    <location>
        <begin position="63"/>
        <end position="103"/>
    </location>
</feature>
<dbReference type="GO" id="GO:0098609">
    <property type="term" value="P:cell-cell adhesion"/>
    <property type="evidence" value="ECO:0007669"/>
    <property type="project" value="TreeGrafter"/>
</dbReference>
<dbReference type="GO" id="GO:0098968">
    <property type="term" value="P:neurotransmitter receptor transport postsynaptic membrane to endosome"/>
    <property type="evidence" value="ECO:0007669"/>
    <property type="project" value="TreeGrafter"/>
</dbReference>